<protein>
    <submittedName>
        <fullName evidence="3">Uncharacterized protein</fullName>
    </submittedName>
</protein>
<feature type="signal peptide" evidence="2">
    <location>
        <begin position="1"/>
        <end position="24"/>
    </location>
</feature>
<dbReference type="AlphaFoldDB" id="W9SA71"/>
<evidence type="ECO:0000313" key="3">
    <source>
        <dbReference type="EMBL" id="EXC19416.1"/>
    </source>
</evidence>
<dbReference type="EMBL" id="KE345862">
    <property type="protein sequence ID" value="EXC19416.1"/>
    <property type="molecule type" value="Genomic_DNA"/>
</dbReference>
<proteinExistence type="predicted"/>
<evidence type="ECO:0000256" key="1">
    <source>
        <dbReference type="SAM" id="MobiDB-lite"/>
    </source>
</evidence>
<sequence>MPRSSLNAVILTLTAAILIGFAMAVQSPAASPTKSPPGIQSPAVKPPIIAPSPESAASSLTIENSFQQSEAPEPTENGVVLNRLRWKGCIVVVGVVAVTLLV</sequence>
<dbReference type="Proteomes" id="UP000030645">
    <property type="component" value="Unassembled WGS sequence"/>
</dbReference>
<organism evidence="3 4">
    <name type="scientific">Morus notabilis</name>
    <dbReference type="NCBI Taxonomy" id="981085"/>
    <lineage>
        <taxon>Eukaryota</taxon>
        <taxon>Viridiplantae</taxon>
        <taxon>Streptophyta</taxon>
        <taxon>Embryophyta</taxon>
        <taxon>Tracheophyta</taxon>
        <taxon>Spermatophyta</taxon>
        <taxon>Magnoliopsida</taxon>
        <taxon>eudicotyledons</taxon>
        <taxon>Gunneridae</taxon>
        <taxon>Pentapetalae</taxon>
        <taxon>rosids</taxon>
        <taxon>fabids</taxon>
        <taxon>Rosales</taxon>
        <taxon>Moraceae</taxon>
        <taxon>Moreae</taxon>
        <taxon>Morus</taxon>
    </lineage>
</organism>
<feature type="chain" id="PRO_5004931905" evidence="2">
    <location>
        <begin position="25"/>
        <end position="102"/>
    </location>
</feature>
<gene>
    <name evidence="3" type="ORF">L484_004131</name>
</gene>
<accession>W9SA71</accession>
<name>W9SA71_9ROSA</name>
<keyword evidence="4" id="KW-1185">Reference proteome</keyword>
<evidence type="ECO:0000256" key="2">
    <source>
        <dbReference type="SAM" id="SignalP"/>
    </source>
</evidence>
<evidence type="ECO:0000313" key="4">
    <source>
        <dbReference type="Proteomes" id="UP000030645"/>
    </source>
</evidence>
<reference evidence="4" key="1">
    <citation type="submission" date="2013-01" db="EMBL/GenBank/DDBJ databases">
        <title>Draft Genome Sequence of a Mulberry Tree, Morus notabilis C.K. Schneid.</title>
        <authorList>
            <person name="He N."/>
            <person name="Zhao S."/>
        </authorList>
    </citation>
    <scope>NUCLEOTIDE SEQUENCE</scope>
</reference>
<feature type="compositionally biased region" description="Polar residues" evidence="1">
    <location>
        <begin position="60"/>
        <end position="70"/>
    </location>
</feature>
<keyword evidence="2" id="KW-0732">Signal</keyword>
<feature type="region of interest" description="Disordered" evidence="1">
    <location>
        <begin position="28"/>
        <end position="75"/>
    </location>
</feature>